<dbReference type="Proteomes" id="UP000297299">
    <property type="component" value="Unassembled WGS sequence"/>
</dbReference>
<dbReference type="PROSITE" id="PS50102">
    <property type="entry name" value="RRM"/>
    <property type="match status" value="1"/>
</dbReference>
<dbReference type="EMBL" id="PHWZ01000247">
    <property type="protein sequence ID" value="TEY53399.1"/>
    <property type="molecule type" value="Genomic_DNA"/>
</dbReference>
<sequence length="598" mass="66995">MESSGDIQLPDMNVPSNLEFYRHIIDFENDTGRHELILGNLDRSQQRAVQSIAHHRNCDYEYQQGYARVLRSSTTNGNIEAMIENSPAEITHYDKPIDSGKLLDESFPFEMDLLDSNLEVEPWLQDSMYPYLPELPSQLAQNDVASEGLPLSQPEIGSQLDMPGDDIYGNPPALNGKRLIAIHVFEEQGLPNFASGSGSGSVSSLRSEHGCNRITQISKNSSLSGCNSSTSQTMDATYGSPSRYASSRGSGRSGPLTSFARTGMKAIKMIGGACWRCRILGKKRRIPAILVQNESKLAKLLGLELAVDEAHFHNRWNLSIYVRNQFTNQRLLILIFCVFIVGVIGARAQISVKANVQDAKKSMQRLLDLSHRISKLSTWKKPQEDDKRMYYDPHQLIAQSLLCLREALELKRVKTLGALHKFFHERCRIFEDVDLTDLVIDNFPAVKRSEDIIKLMLDTGFPVPCAFNYQFDNGVFRGKAFAEFVNNREARQVIDALHNFKIDYQALKVEFKNYISRPGERGSSLSFCNDKNVDSLMSAIERLDIQSLVQAILKAIIGDDGAEIPSSINQYLHLAVRLFVATSGAHDPLVHGIPVQDD</sequence>
<keyword evidence="5" id="KW-1185">Reference proteome</keyword>
<feature type="domain" description="RRM" evidence="3">
    <location>
        <begin position="436"/>
        <end position="514"/>
    </location>
</feature>
<keyword evidence="1" id="KW-0694">RNA-binding</keyword>
<feature type="compositionally biased region" description="Low complexity" evidence="2">
    <location>
        <begin position="221"/>
        <end position="231"/>
    </location>
</feature>
<evidence type="ECO:0000313" key="5">
    <source>
        <dbReference type="Proteomes" id="UP000297299"/>
    </source>
</evidence>
<dbReference type="STRING" id="38488.A0A4Y8CZ21"/>
<feature type="compositionally biased region" description="Low complexity" evidence="2">
    <location>
        <begin position="238"/>
        <end position="255"/>
    </location>
</feature>
<comment type="caution">
    <text evidence="4">The sequence shown here is derived from an EMBL/GenBank/DDBJ whole genome shotgun (WGS) entry which is preliminary data.</text>
</comment>
<accession>A0A4Y8CZ21</accession>
<dbReference type="GO" id="GO:0003723">
    <property type="term" value="F:RNA binding"/>
    <property type="evidence" value="ECO:0007669"/>
    <property type="project" value="UniProtKB-UniRule"/>
</dbReference>
<evidence type="ECO:0000256" key="1">
    <source>
        <dbReference type="PROSITE-ProRule" id="PRU00176"/>
    </source>
</evidence>
<dbReference type="SMART" id="SM00360">
    <property type="entry name" value="RRM"/>
    <property type="match status" value="1"/>
</dbReference>
<dbReference type="AlphaFoldDB" id="A0A4Y8CZ21"/>
<dbReference type="SUPFAM" id="SSF54928">
    <property type="entry name" value="RNA-binding domain, RBD"/>
    <property type="match status" value="1"/>
</dbReference>
<dbReference type="OrthoDB" id="3502879at2759"/>
<dbReference type="InterPro" id="IPR012677">
    <property type="entry name" value="Nucleotide-bd_a/b_plait_sf"/>
</dbReference>
<organism evidence="4 5">
    <name type="scientific">Botryotinia calthae</name>
    <dbReference type="NCBI Taxonomy" id="38488"/>
    <lineage>
        <taxon>Eukaryota</taxon>
        <taxon>Fungi</taxon>
        <taxon>Dikarya</taxon>
        <taxon>Ascomycota</taxon>
        <taxon>Pezizomycotina</taxon>
        <taxon>Leotiomycetes</taxon>
        <taxon>Helotiales</taxon>
        <taxon>Sclerotiniaceae</taxon>
        <taxon>Botryotinia</taxon>
    </lineage>
</organism>
<reference evidence="4 5" key="1">
    <citation type="submission" date="2017-11" db="EMBL/GenBank/DDBJ databases">
        <title>Comparative genomics of Botrytis spp.</title>
        <authorList>
            <person name="Valero-Jimenez C.A."/>
            <person name="Tapia P."/>
            <person name="Veloso J."/>
            <person name="Silva-Moreno E."/>
            <person name="Staats M."/>
            <person name="Valdes J.H."/>
            <person name="Van Kan J.A.L."/>
        </authorList>
    </citation>
    <scope>NUCLEOTIDE SEQUENCE [LARGE SCALE GENOMIC DNA]</scope>
    <source>
        <strain evidence="4 5">MUCL2830</strain>
    </source>
</reference>
<dbReference type="Gene3D" id="3.30.70.330">
    <property type="match status" value="1"/>
</dbReference>
<gene>
    <name evidence="4" type="ORF">BOTCAL_0248g00170</name>
</gene>
<feature type="region of interest" description="Disordered" evidence="2">
    <location>
        <begin position="221"/>
        <end position="255"/>
    </location>
</feature>
<protein>
    <recommendedName>
        <fullName evidence="3">RRM domain-containing protein</fullName>
    </recommendedName>
</protein>
<dbReference type="InterPro" id="IPR035979">
    <property type="entry name" value="RBD_domain_sf"/>
</dbReference>
<evidence type="ECO:0000313" key="4">
    <source>
        <dbReference type="EMBL" id="TEY53399.1"/>
    </source>
</evidence>
<evidence type="ECO:0000259" key="3">
    <source>
        <dbReference type="PROSITE" id="PS50102"/>
    </source>
</evidence>
<evidence type="ECO:0000256" key="2">
    <source>
        <dbReference type="SAM" id="MobiDB-lite"/>
    </source>
</evidence>
<name>A0A4Y8CZ21_9HELO</name>
<proteinExistence type="predicted"/>
<dbReference type="InterPro" id="IPR000504">
    <property type="entry name" value="RRM_dom"/>
</dbReference>